<sequence>MRIDGRIVIVSKARFASKRIGARSSPKVIPELGNKAGLGGDGRVADIEKTKFVSAIDTRTFKELLLGKPKQVGIDVDFLDKNVGSSLQGSQDETVEFSIPEKDTEWIDFSLAGLAKRMFDLEFIQQAIMSDGLKAKIVKWGNDSKSCIIIFDSLKEKEEAWSLKREALSYWFDHVGPLKNDDGIPMSFFSVSLLGVPLQYWHESFFSSLGDRWGSFISLDISTKDKLDLSVAKMVIRAASPFDVPKSINSIEGESKIGRASDYENLPKKVNSPPNKKSTVDSDRQEVHVELEDRSIPKVAVNAPLFSGNLDVLGKDFGNKSQENFRFSESLSQQMADINPRSFRSHVATHMGKPTQVDGPVDFFNVGTNVDVGHRESSFVGSGRYSSCGDARGPVAVLQADNLADQVEFSSSLGEREKSVSQLCRENNFLNPIVRRNRRRFVRDSLEEAEVAFSNSSLPSLLKNLKSVEEALAVWEVSKVLEISFKGGKTSVVKKVYEIEEADMSGKL</sequence>
<feature type="compositionally biased region" description="Low complexity" evidence="1">
    <location>
        <begin position="268"/>
        <end position="277"/>
    </location>
</feature>
<evidence type="ECO:0000256" key="1">
    <source>
        <dbReference type="SAM" id="MobiDB-lite"/>
    </source>
</evidence>
<reference evidence="2 3" key="1">
    <citation type="journal article" date="2024" name="G3 (Bethesda)">
        <title>Genome assembly of Hibiscus sabdariffa L. provides insights into metabolisms of medicinal natural products.</title>
        <authorList>
            <person name="Kim T."/>
        </authorList>
    </citation>
    <scope>NUCLEOTIDE SEQUENCE [LARGE SCALE GENOMIC DNA]</scope>
    <source>
        <strain evidence="2">TK-2024</strain>
        <tissue evidence="2">Old leaves</tissue>
    </source>
</reference>
<proteinExistence type="predicted"/>
<evidence type="ECO:0000313" key="3">
    <source>
        <dbReference type="Proteomes" id="UP001472677"/>
    </source>
</evidence>
<protein>
    <recommendedName>
        <fullName evidence="4">DUF4283 domain-containing protein</fullName>
    </recommendedName>
</protein>
<dbReference type="EMBL" id="JBBPBM010000007">
    <property type="protein sequence ID" value="KAK8574710.1"/>
    <property type="molecule type" value="Genomic_DNA"/>
</dbReference>
<dbReference type="Proteomes" id="UP001472677">
    <property type="component" value="Unassembled WGS sequence"/>
</dbReference>
<accession>A0ABR2F8S1</accession>
<keyword evidence="3" id="KW-1185">Reference proteome</keyword>
<comment type="caution">
    <text evidence="2">The sequence shown here is derived from an EMBL/GenBank/DDBJ whole genome shotgun (WGS) entry which is preliminary data.</text>
</comment>
<gene>
    <name evidence="2" type="ORF">V6N12_062397</name>
</gene>
<feature type="region of interest" description="Disordered" evidence="1">
    <location>
        <begin position="264"/>
        <end position="283"/>
    </location>
</feature>
<evidence type="ECO:0008006" key="4">
    <source>
        <dbReference type="Google" id="ProtNLM"/>
    </source>
</evidence>
<evidence type="ECO:0000313" key="2">
    <source>
        <dbReference type="EMBL" id="KAK8574710.1"/>
    </source>
</evidence>
<name>A0ABR2F8S1_9ROSI</name>
<organism evidence="2 3">
    <name type="scientific">Hibiscus sabdariffa</name>
    <name type="common">roselle</name>
    <dbReference type="NCBI Taxonomy" id="183260"/>
    <lineage>
        <taxon>Eukaryota</taxon>
        <taxon>Viridiplantae</taxon>
        <taxon>Streptophyta</taxon>
        <taxon>Embryophyta</taxon>
        <taxon>Tracheophyta</taxon>
        <taxon>Spermatophyta</taxon>
        <taxon>Magnoliopsida</taxon>
        <taxon>eudicotyledons</taxon>
        <taxon>Gunneridae</taxon>
        <taxon>Pentapetalae</taxon>
        <taxon>rosids</taxon>
        <taxon>malvids</taxon>
        <taxon>Malvales</taxon>
        <taxon>Malvaceae</taxon>
        <taxon>Malvoideae</taxon>
        <taxon>Hibiscus</taxon>
    </lineage>
</organism>